<evidence type="ECO:0000256" key="5">
    <source>
        <dbReference type="SAM" id="Phobius"/>
    </source>
</evidence>
<dbReference type="GO" id="GO:0016020">
    <property type="term" value="C:membrane"/>
    <property type="evidence" value="ECO:0007669"/>
    <property type="project" value="UniProtKB-SubCell"/>
</dbReference>
<dbReference type="GO" id="GO:0005125">
    <property type="term" value="F:cytokine activity"/>
    <property type="evidence" value="ECO:0007669"/>
    <property type="project" value="UniProtKB-KW"/>
</dbReference>
<dbReference type="GO" id="GO:0005615">
    <property type="term" value="C:extracellular space"/>
    <property type="evidence" value="ECO:0007669"/>
    <property type="project" value="UniProtKB-KW"/>
</dbReference>
<evidence type="ECO:0000256" key="2">
    <source>
        <dbReference type="ARBA" id="ARBA00008670"/>
    </source>
</evidence>
<comment type="similarity">
    <text evidence="2">Belongs to the tumor necrosis factor family.</text>
</comment>
<evidence type="ECO:0000256" key="4">
    <source>
        <dbReference type="ARBA" id="ARBA00023136"/>
    </source>
</evidence>
<comment type="subcellular location">
    <subcellularLocation>
        <location evidence="1">Membrane</location>
    </subcellularLocation>
</comment>
<dbReference type="InterPro" id="IPR006052">
    <property type="entry name" value="TNF_dom"/>
</dbReference>
<sequence length="334" mass="37362">MTTKLHSQCETNAAFLQNGGSDSEVGITLKKPDKNRMLGWLAVLLSTLTLAMVLALGIVVFNFSDKVQRELFTAQQSTLDVVTPYACIPCSKLLRDPADVVESDPLLQQLEITDKDGTDVCCAYSPLQVTALFESIVRLNDPPNLSLASFNASDFTFSPVSAHKRLYADHFSQDLGVIDFPQRSQICELKEDDDRYYGLEHHRGVNLTKHGLKIVHGGLYYVYSSIKFRPHTSAPCREFEYQTFNAFVEKVSLRRRGSQNILQFSHTCCDDCMKIQETGYTGGVFVLDPGDVVRVRVTGFRLVHFEAETSFMGLAMLGSPSENNINKIKDLKLQ</sequence>
<dbReference type="GO" id="GO:0005164">
    <property type="term" value="F:tumor necrosis factor receptor binding"/>
    <property type="evidence" value="ECO:0007669"/>
    <property type="project" value="InterPro"/>
</dbReference>
<dbReference type="PANTHER" id="PTHR11471">
    <property type="entry name" value="TUMOR NECROSIS FACTOR FAMILY MEMBER"/>
    <property type="match status" value="1"/>
</dbReference>
<evidence type="ECO:0000313" key="8">
    <source>
        <dbReference type="Proteomes" id="UP000271974"/>
    </source>
</evidence>
<keyword evidence="8" id="KW-1185">Reference proteome</keyword>
<comment type="caution">
    <text evidence="7">The sequence shown here is derived from an EMBL/GenBank/DDBJ whole genome shotgun (WGS) entry which is preliminary data.</text>
</comment>
<dbReference type="Gene3D" id="2.60.120.40">
    <property type="match status" value="1"/>
</dbReference>
<dbReference type="GO" id="GO:0006955">
    <property type="term" value="P:immune response"/>
    <property type="evidence" value="ECO:0007669"/>
    <property type="project" value="InterPro"/>
</dbReference>
<dbReference type="AlphaFoldDB" id="A0A3S1B390"/>
<accession>A0A3S1B390</accession>
<dbReference type="InterPro" id="IPR008983">
    <property type="entry name" value="Tumour_necrosis_fac-like_dom"/>
</dbReference>
<dbReference type="PANTHER" id="PTHR11471:SF24">
    <property type="entry name" value="TUMOR NECROSIS FACTOR LIGAND SUPERFAMILY MEMBER 15"/>
    <property type="match status" value="1"/>
</dbReference>
<dbReference type="Proteomes" id="UP000271974">
    <property type="component" value="Unassembled WGS sequence"/>
</dbReference>
<proteinExistence type="inferred from homology"/>
<reference evidence="7 8" key="1">
    <citation type="submission" date="2019-01" db="EMBL/GenBank/DDBJ databases">
        <title>A draft genome assembly of the solar-powered sea slug Elysia chlorotica.</title>
        <authorList>
            <person name="Cai H."/>
            <person name="Li Q."/>
            <person name="Fang X."/>
            <person name="Li J."/>
            <person name="Curtis N.E."/>
            <person name="Altenburger A."/>
            <person name="Shibata T."/>
            <person name="Feng M."/>
            <person name="Maeda T."/>
            <person name="Schwartz J.A."/>
            <person name="Shigenobu S."/>
            <person name="Lundholm N."/>
            <person name="Nishiyama T."/>
            <person name="Yang H."/>
            <person name="Hasebe M."/>
            <person name="Li S."/>
            <person name="Pierce S.K."/>
            <person name="Wang J."/>
        </authorList>
    </citation>
    <scope>NUCLEOTIDE SEQUENCE [LARGE SCALE GENOMIC DNA]</scope>
    <source>
        <strain evidence="7">EC2010</strain>
        <tissue evidence="7">Whole organism of an adult</tissue>
    </source>
</reference>
<dbReference type="SUPFAM" id="SSF49842">
    <property type="entry name" value="TNF-like"/>
    <property type="match status" value="1"/>
</dbReference>
<dbReference type="Pfam" id="PF00229">
    <property type="entry name" value="TNF"/>
    <property type="match status" value="1"/>
</dbReference>
<evidence type="ECO:0000256" key="3">
    <source>
        <dbReference type="ARBA" id="ARBA00022514"/>
    </source>
</evidence>
<name>A0A3S1B390_ELYCH</name>
<feature type="transmembrane region" description="Helical" evidence="5">
    <location>
        <begin position="38"/>
        <end position="61"/>
    </location>
</feature>
<dbReference type="EMBL" id="RQTK01000777">
    <property type="protein sequence ID" value="RUS75035.1"/>
    <property type="molecule type" value="Genomic_DNA"/>
</dbReference>
<evidence type="ECO:0000256" key="1">
    <source>
        <dbReference type="ARBA" id="ARBA00004370"/>
    </source>
</evidence>
<feature type="domain" description="THD" evidence="6">
    <location>
        <begin position="160"/>
        <end position="317"/>
    </location>
</feature>
<keyword evidence="5" id="KW-0812">Transmembrane</keyword>
<keyword evidence="5" id="KW-1133">Transmembrane helix</keyword>
<dbReference type="PROSITE" id="PS50049">
    <property type="entry name" value="THD_2"/>
    <property type="match status" value="1"/>
</dbReference>
<evidence type="ECO:0000313" key="7">
    <source>
        <dbReference type="EMBL" id="RUS75035.1"/>
    </source>
</evidence>
<keyword evidence="4 5" id="KW-0472">Membrane</keyword>
<evidence type="ECO:0000259" key="6">
    <source>
        <dbReference type="PROSITE" id="PS50049"/>
    </source>
</evidence>
<dbReference type="OrthoDB" id="6074301at2759"/>
<organism evidence="7 8">
    <name type="scientific">Elysia chlorotica</name>
    <name type="common">Eastern emerald elysia</name>
    <name type="synonym">Sea slug</name>
    <dbReference type="NCBI Taxonomy" id="188477"/>
    <lineage>
        <taxon>Eukaryota</taxon>
        <taxon>Metazoa</taxon>
        <taxon>Spiralia</taxon>
        <taxon>Lophotrochozoa</taxon>
        <taxon>Mollusca</taxon>
        <taxon>Gastropoda</taxon>
        <taxon>Heterobranchia</taxon>
        <taxon>Euthyneura</taxon>
        <taxon>Panpulmonata</taxon>
        <taxon>Sacoglossa</taxon>
        <taxon>Placobranchoidea</taxon>
        <taxon>Plakobranchidae</taxon>
        <taxon>Elysia</taxon>
    </lineage>
</organism>
<keyword evidence="3" id="KW-0202">Cytokine</keyword>
<gene>
    <name evidence="7" type="ORF">EGW08_017216</name>
</gene>
<protein>
    <recommendedName>
        <fullName evidence="6">THD domain-containing protein</fullName>
    </recommendedName>
</protein>